<evidence type="ECO:0000313" key="1">
    <source>
        <dbReference type="EMBL" id="QHU27738.1"/>
    </source>
</evidence>
<reference evidence="1" key="1">
    <citation type="journal article" date="2020" name="Nature">
        <title>Giant virus diversity and host interactions through global metagenomics.</title>
        <authorList>
            <person name="Schulz F."/>
            <person name="Roux S."/>
            <person name="Paez-Espino D."/>
            <person name="Jungbluth S."/>
            <person name="Walsh D.A."/>
            <person name="Denef V.J."/>
            <person name="McMahon K.D."/>
            <person name="Konstantinidis K.T."/>
            <person name="Eloe-Fadrosh E.A."/>
            <person name="Kyrpides N.C."/>
            <person name="Woyke T."/>
        </authorList>
    </citation>
    <scope>NUCLEOTIDE SEQUENCE</scope>
    <source>
        <strain evidence="1">GVMAG-M-3300027769-26</strain>
    </source>
</reference>
<name>A0A6C0LDD8_9ZZZZ</name>
<dbReference type="EMBL" id="MN740461">
    <property type="protein sequence ID" value="QHU27738.1"/>
    <property type="molecule type" value="Genomic_DNA"/>
</dbReference>
<protein>
    <submittedName>
        <fullName evidence="1">Uncharacterized protein</fullName>
    </submittedName>
</protein>
<accession>A0A6C0LDD8</accession>
<dbReference type="AlphaFoldDB" id="A0A6C0LDD8"/>
<sequence length="61" mass="7347">MNGNYLRLLGNDLVSTVLDKVADLYEEDISHIEKKINKIKNKMGLYHNNKRLYRIWFRFFG</sequence>
<proteinExistence type="predicted"/>
<organism evidence="1">
    <name type="scientific">viral metagenome</name>
    <dbReference type="NCBI Taxonomy" id="1070528"/>
    <lineage>
        <taxon>unclassified sequences</taxon>
        <taxon>metagenomes</taxon>
        <taxon>organismal metagenomes</taxon>
    </lineage>
</organism>